<feature type="compositionally biased region" description="Basic and acidic residues" evidence="1">
    <location>
        <begin position="98"/>
        <end position="113"/>
    </location>
</feature>
<feature type="region of interest" description="Disordered" evidence="1">
    <location>
        <begin position="138"/>
        <end position="177"/>
    </location>
</feature>
<dbReference type="AlphaFoldDB" id="A0AAN7YPM4"/>
<sequence>MADIRALLRAERANRGPEAVGKKRKAGNRSTSSPSSDTRKRVKSEESVAATARKPAANPVTHNPETPAADAPLSVPAPAPTQPDQGEAQPNPSDDLEAFDRELAELEAAHQAETKNNISNIQPNGYSATISAAPLTAEQIAAQAREEQSSQRGKRDQEIEAEKEDAESALREEMEEMAGLEERVRRLRERREAVRTGGEGGYGGGVDEDDGEMEGRGLLKDGKGTVDGDSNVEDGQSDDEEEEKDAWAFGGS</sequence>
<feature type="compositionally biased region" description="Basic and acidic residues" evidence="1">
    <location>
        <begin position="37"/>
        <end position="46"/>
    </location>
</feature>
<feature type="compositionally biased region" description="Polar residues" evidence="1">
    <location>
        <begin position="114"/>
        <end position="126"/>
    </location>
</feature>
<feature type="compositionally biased region" description="Polar residues" evidence="1">
    <location>
        <begin position="82"/>
        <end position="92"/>
    </location>
</feature>
<name>A0AAN7YPM4_9PEZI</name>
<protein>
    <submittedName>
        <fullName evidence="2">Uncharacterized protein</fullName>
    </submittedName>
</protein>
<proteinExistence type="predicted"/>
<feature type="region of interest" description="Disordered" evidence="1">
    <location>
        <begin position="1"/>
        <end position="126"/>
    </location>
</feature>
<evidence type="ECO:0000313" key="2">
    <source>
        <dbReference type="EMBL" id="KAK5113270.1"/>
    </source>
</evidence>
<dbReference type="Proteomes" id="UP001310890">
    <property type="component" value="Unassembled WGS sequence"/>
</dbReference>
<organism evidence="2 3">
    <name type="scientific">Meristemomyces frigidus</name>
    <dbReference type="NCBI Taxonomy" id="1508187"/>
    <lineage>
        <taxon>Eukaryota</taxon>
        <taxon>Fungi</taxon>
        <taxon>Dikarya</taxon>
        <taxon>Ascomycota</taxon>
        <taxon>Pezizomycotina</taxon>
        <taxon>Dothideomycetes</taxon>
        <taxon>Dothideomycetidae</taxon>
        <taxon>Mycosphaerellales</taxon>
        <taxon>Teratosphaeriaceae</taxon>
        <taxon>Meristemomyces</taxon>
    </lineage>
</organism>
<gene>
    <name evidence="2" type="ORF">LTR62_003607</name>
</gene>
<accession>A0AAN7YPM4</accession>
<feature type="compositionally biased region" description="Basic and acidic residues" evidence="1">
    <location>
        <begin position="213"/>
        <end position="226"/>
    </location>
</feature>
<feature type="compositionally biased region" description="Basic and acidic residues" evidence="1">
    <location>
        <begin position="144"/>
        <end position="172"/>
    </location>
</feature>
<dbReference type="EMBL" id="JAVRRL010000025">
    <property type="protein sequence ID" value="KAK5113270.1"/>
    <property type="molecule type" value="Genomic_DNA"/>
</dbReference>
<comment type="caution">
    <text evidence="2">The sequence shown here is derived from an EMBL/GenBank/DDBJ whole genome shotgun (WGS) entry which is preliminary data.</text>
</comment>
<feature type="compositionally biased region" description="Acidic residues" evidence="1">
    <location>
        <begin position="230"/>
        <end position="244"/>
    </location>
</feature>
<reference evidence="2" key="1">
    <citation type="submission" date="2023-08" db="EMBL/GenBank/DDBJ databases">
        <title>Black Yeasts Isolated from many extreme environments.</title>
        <authorList>
            <person name="Coleine C."/>
            <person name="Stajich J.E."/>
            <person name="Selbmann L."/>
        </authorList>
    </citation>
    <scope>NUCLEOTIDE SEQUENCE</scope>
    <source>
        <strain evidence="2">CCFEE 5401</strain>
    </source>
</reference>
<evidence type="ECO:0000313" key="3">
    <source>
        <dbReference type="Proteomes" id="UP001310890"/>
    </source>
</evidence>
<evidence type="ECO:0000256" key="1">
    <source>
        <dbReference type="SAM" id="MobiDB-lite"/>
    </source>
</evidence>
<feature type="region of interest" description="Disordered" evidence="1">
    <location>
        <begin position="189"/>
        <end position="252"/>
    </location>
</feature>
<feature type="compositionally biased region" description="Basic and acidic residues" evidence="1">
    <location>
        <begin position="1"/>
        <end position="15"/>
    </location>
</feature>